<dbReference type="EMBL" id="JAPFFJ010000014">
    <property type="protein sequence ID" value="KAJ6410911.1"/>
    <property type="molecule type" value="Genomic_DNA"/>
</dbReference>
<dbReference type="PANTHER" id="PTHR34361">
    <property type="entry name" value="OS08G0157800 PROTEIN"/>
    <property type="match status" value="1"/>
</dbReference>
<dbReference type="PANTHER" id="PTHR34361:SF2">
    <property type="entry name" value="OS08G0157800 PROTEIN"/>
    <property type="match status" value="1"/>
</dbReference>
<comment type="caution">
    <text evidence="2">The sequence shown here is derived from an EMBL/GenBank/DDBJ whole genome shotgun (WGS) entry which is preliminary data.</text>
</comment>
<feature type="region of interest" description="Disordered" evidence="1">
    <location>
        <begin position="280"/>
        <end position="306"/>
    </location>
</feature>
<dbReference type="Proteomes" id="UP001162972">
    <property type="component" value="Chromosome 15Z"/>
</dbReference>
<gene>
    <name evidence="2" type="ORF">OIU84_007629</name>
</gene>
<keyword evidence="3" id="KW-1185">Reference proteome</keyword>
<reference evidence="2 3" key="1">
    <citation type="journal article" date="2023" name="Int. J. Mol. Sci.">
        <title>De Novo Assembly and Annotation of 11 Diverse Shrub Willow (Salix) Genomes Reveals Novel Gene Organization in Sex-Linked Regions.</title>
        <authorList>
            <person name="Hyden B."/>
            <person name="Feng K."/>
            <person name="Yates T.B."/>
            <person name="Jawdy S."/>
            <person name="Cereghino C."/>
            <person name="Smart L.B."/>
            <person name="Muchero W."/>
        </authorList>
    </citation>
    <scope>NUCLEOTIDE SEQUENCE [LARGE SCALE GENOMIC DNA]</scope>
    <source>
        <tissue evidence="2">Shoot tip</tissue>
    </source>
</reference>
<protein>
    <submittedName>
        <fullName evidence="2">Uncharacterized protein</fullName>
    </submittedName>
</protein>
<evidence type="ECO:0000313" key="2">
    <source>
        <dbReference type="EMBL" id="KAJ6410911.1"/>
    </source>
</evidence>
<accession>A0AAD6JT91</accession>
<proteinExistence type="predicted"/>
<evidence type="ECO:0000313" key="3">
    <source>
        <dbReference type="Proteomes" id="UP001162972"/>
    </source>
</evidence>
<feature type="compositionally biased region" description="Polar residues" evidence="1">
    <location>
        <begin position="293"/>
        <end position="303"/>
    </location>
</feature>
<dbReference type="AlphaFoldDB" id="A0AAD6JT91"/>
<feature type="region of interest" description="Disordered" evidence="1">
    <location>
        <begin position="102"/>
        <end position="126"/>
    </location>
</feature>
<sequence length="437" mass="48344">MFRRKINDDPDYCSSHIPFHAIEQILSSPSSSEHAPAQHTQSLGGELVSKMHARTLVDTMHNLTELLLSYSLNDTCELKDEDFDVLKDVINNLDICISKNSERKNSTQESLSPQQATSQFPGKLSDRDKGQLEFQQFEEEEEHKIASVKRKEKLSSWVSRFAADTVKDDNMTRAIKKVLAENFPDQRRIRVSNSSIEMEKGNSQKANDFSSVAPVVPEKSTVMENLSSPNVSSDILFADDKGSPVQDVSFLDSSILSRNSHSDDVMAKFHILKSRVSDSNSVNTSAVERLSSSKDSQMSGTSSHADDVSIHADDVSIHADDVIARFHILKGRVDNSSSGNTSAMEKLSSSKVYPDLNKVDKMVHDTKDSTKPHITIQDSPMARRSSHADDVMARFRTLKGRVDNSNSVNISAMEKLPISKVSSDLSNAGGLTVEGKR</sequence>
<name>A0AAD6JT91_9ROSI</name>
<evidence type="ECO:0000256" key="1">
    <source>
        <dbReference type="SAM" id="MobiDB-lite"/>
    </source>
</evidence>
<organism evidence="2 3">
    <name type="scientific">Salix udensis</name>
    <dbReference type="NCBI Taxonomy" id="889485"/>
    <lineage>
        <taxon>Eukaryota</taxon>
        <taxon>Viridiplantae</taxon>
        <taxon>Streptophyta</taxon>
        <taxon>Embryophyta</taxon>
        <taxon>Tracheophyta</taxon>
        <taxon>Spermatophyta</taxon>
        <taxon>Magnoliopsida</taxon>
        <taxon>eudicotyledons</taxon>
        <taxon>Gunneridae</taxon>
        <taxon>Pentapetalae</taxon>
        <taxon>rosids</taxon>
        <taxon>fabids</taxon>
        <taxon>Malpighiales</taxon>
        <taxon>Salicaceae</taxon>
        <taxon>Saliceae</taxon>
        <taxon>Salix</taxon>
    </lineage>
</organism>
<feature type="region of interest" description="Disordered" evidence="1">
    <location>
        <begin position="368"/>
        <end position="387"/>
    </location>
</feature>
<feature type="compositionally biased region" description="Polar residues" evidence="1">
    <location>
        <begin position="107"/>
        <end position="120"/>
    </location>
</feature>